<proteinExistence type="predicted"/>
<name>A0A8S5RI06_9VIRU</name>
<sequence>MLLLFRRSVLTLLETRLNGNTKMELRYINQVDIDLF</sequence>
<dbReference type="EMBL" id="BK059105">
    <property type="protein sequence ID" value="DAE31007.1"/>
    <property type="molecule type" value="Genomic_DNA"/>
</dbReference>
<organism evidence="1">
    <name type="scientific">virus sp. ctML55</name>
    <dbReference type="NCBI Taxonomy" id="2827627"/>
    <lineage>
        <taxon>Viruses</taxon>
    </lineage>
</organism>
<protein>
    <submittedName>
        <fullName evidence="1">Uncharacterized protein</fullName>
    </submittedName>
</protein>
<accession>A0A8S5RI06</accession>
<evidence type="ECO:0000313" key="1">
    <source>
        <dbReference type="EMBL" id="DAE31007.1"/>
    </source>
</evidence>
<reference evidence="1" key="1">
    <citation type="journal article" date="2021" name="Proc. Natl. Acad. Sci. U.S.A.">
        <title>A Catalog of Tens of Thousands of Viruses from Human Metagenomes Reveals Hidden Associations with Chronic Diseases.</title>
        <authorList>
            <person name="Tisza M.J."/>
            <person name="Buck C.B."/>
        </authorList>
    </citation>
    <scope>NUCLEOTIDE SEQUENCE</scope>
    <source>
        <strain evidence="1">CtML55</strain>
    </source>
</reference>